<keyword evidence="1" id="KW-0677">Repeat</keyword>
<gene>
    <name evidence="3" type="ORF">MGWOODY_Smn3747</name>
</gene>
<dbReference type="InterPro" id="IPR036770">
    <property type="entry name" value="Ankyrin_rpt-contain_sf"/>
</dbReference>
<dbReference type="Pfam" id="PF12796">
    <property type="entry name" value="Ank_2"/>
    <property type="match status" value="1"/>
</dbReference>
<evidence type="ECO:0000256" key="2">
    <source>
        <dbReference type="ARBA" id="ARBA00023043"/>
    </source>
</evidence>
<dbReference type="InterPro" id="IPR002110">
    <property type="entry name" value="Ankyrin_rpt"/>
</dbReference>
<dbReference type="PROSITE" id="PS50297">
    <property type="entry name" value="ANK_REP_REGION"/>
    <property type="match status" value="1"/>
</dbReference>
<evidence type="ECO:0000256" key="1">
    <source>
        <dbReference type="ARBA" id="ARBA00022737"/>
    </source>
</evidence>
<dbReference type="Gene3D" id="1.25.40.20">
    <property type="entry name" value="Ankyrin repeat-containing domain"/>
    <property type="match status" value="1"/>
</dbReference>
<evidence type="ECO:0000313" key="3">
    <source>
        <dbReference type="EMBL" id="CUS45175.1"/>
    </source>
</evidence>
<keyword evidence="2" id="KW-0040">ANK repeat</keyword>
<protein>
    <submittedName>
        <fullName evidence="3">Ankyrin repeat protein</fullName>
    </submittedName>
</protein>
<reference evidence="3" key="1">
    <citation type="submission" date="2015-10" db="EMBL/GenBank/DDBJ databases">
        <authorList>
            <person name="Gilbert D.G."/>
        </authorList>
    </citation>
    <scope>NUCLEOTIDE SEQUENCE</scope>
</reference>
<accession>A0A160TJF6</accession>
<organism evidence="3">
    <name type="scientific">hydrothermal vent metagenome</name>
    <dbReference type="NCBI Taxonomy" id="652676"/>
    <lineage>
        <taxon>unclassified sequences</taxon>
        <taxon>metagenomes</taxon>
        <taxon>ecological metagenomes</taxon>
    </lineage>
</organism>
<proteinExistence type="predicted"/>
<dbReference type="PANTHER" id="PTHR24171">
    <property type="entry name" value="ANKYRIN REPEAT DOMAIN-CONTAINING PROTEIN 39-RELATED"/>
    <property type="match status" value="1"/>
</dbReference>
<name>A0A160TJF6_9ZZZZ</name>
<dbReference type="AlphaFoldDB" id="A0A160TJF6"/>
<dbReference type="SMART" id="SM00248">
    <property type="entry name" value="ANK"/>
    <property type="match status" value="4"/>
</dbReference>
<dbReference type="EMBL" id="CZQE01000218">
    <property type="protein sequence ID" value="CUS45175.1"/>
    <property type="molecule type" value="Genomic_DNA"/>
</dbReference>
<sequence>MAKKKKLLPKDFEALLEQGDLDRLKAVFDTCELDARGGVFKQTALAFASCPDDLARWLAEQGADISAGDTYGETPLHSRARSWQGRIGVLLDLGADVNRGEGGRGTPLHGAAAGCHMDNVRQLLEHGAHVDALDEDGFTPLEHALQRCSNAQIERMAPLAAALLDAGARTTKRTRDFVTRIGTDFEFHRANFNQESRDAASAALDRLYALFDVPPVPRRATHDGRSPIVATADRWQDRHQQLWALLVPSSGAAATVQGEVIRISGRIADELDGNGGANWDAQYRAMADAWLAHVGSGKALPGPELHSAAQVIAEVKQRTGDARRLCELAVAWVTLNPGPVALSPPSYHR</sequence>
<dbReference type="SUPFAM" id="SSF48403">
    <property type="entry name" value="Ankyrin repeat"/>
    <property type="match status" value="1"/>
</dbReference>
<dbReference type="PROSITE" id="PS50088">
    <property type="entry name" value="ANK_REPEAT"/>
    <property type="match status" value="1"/>
</dbReference>